<evidence type="ECO:0000313" key="3">
    <source>
        <dbReference type="EMBL" id="MBS1258196.1"/>
    </source>
</evidence>
<dbReference type="AlphaFoldDB" id="A0A942A257"/>
<dbReference type="Proteomes" id="UP000722750">
    <property type="component" value="Unassembled WGS sequence"/>
</dbReference>
<evidence type="ECO:0000256" key="1">
    <source>
        <dbReference type="SAM" id="Phobius"/>
    </source>
</evidence>
<comment type="caution">
    <text evidence="3">The sequence shown here is derived from an EMBL/GenBank/DDBJ whole genome shotgun (WGS) entry which is preliminary data.</text>
</comment>
<proteinExistence type="predicted"/>
<feature type="domain" description="DUF4340" evidence="2">
    <location>
        <begin position="71"/>
        <end position="253"/>
    </location>
</feature>
<gene>
    <name evidence="3" type="ORF">MAG551_01249</name>
</gene>
<feature type="domain" description="DUF4340" evidence="2">
    <location>
        <begin position="365"/>
        <end position="503"/>
    </location>
</feature>
<sequence>MKFRTTIILLIIAAIGAAYIFLYDRKQFRTEEWVQRQQMVLPDYRIDQINKIELKKEKSTIVLESTDNVRWRMLQPLQLRADGAEVKKILSQFEFLRKVGTIKEGEAANFSLGNYGLDKPQIVVNLWMKESPILKGAEETTGAESKYTINIGDRLAAGQSTVYINIEGSKDVVVVTAEFLEKIDKNINDLRNKWAFEYDIDAVERIRIQSGSKDPIVCSRADQHWWVTQPVSDRGDTSRIRDILSEMKNLKIAKADYVSDKEEDIARYGLDKPRLTISIGSTEGIVQSLFLGHGLDDKIYAKRDDESSIFFVHDVVLSDLDLEPNDLRDKLLLRFDSIGTYGIEKVELEYPDTTLTMVKTKQYDWLITSPNKILADRDTIRKFIDKIKDLQIQLYEDDSGENFEEYGLGDSCVKVSVFRKIGEGETVKFMIGDSDPDGGLCYVKKDGEDAVYSVPTDEFYDVAKAGYVAFRDKLVLEFPKESAQEIAIDRDGKSFVCKKDDTGHITKWNLTSPVSMEADVDSVNQVVWNLSFLVVGKIIALSAEDLGVYGLDSPGLKVSVTYEKSGSVSGDIEKGDLARPKERVTRTLLVGGKLEPANEKSNYYAKFTDDDIIFQIGWPDVRDYSVDLVTMSLFNIDTLEVKSLKIKHPARELSFLKNSDNRWEIQPENKLLEGNFADRIISAMNSLKAASIVQYSGDDLIKYGLDNPLFSVTVGTGDGEDSLLVGREEGESSCFVMSKTTNFVYLMNKHKINDIIEESVSTEIQ</sequence>
<name>A0A942A257_9BACT</name>
<dbReference type="EMBL" id="JAANXD010000052">
    <property type="protein sequence ID" value="MBS1258196.1"/>
    <property type="molecule type" value="Genomic_DNA"/>
</dbReference>
<feature type="transmembrane region" description="Helical" evidence="1">
    <location>
        <begin position="6"/>
        <end position="23"/>
    </location>
</feature>
<evidence type="ECO:0000313" key="4">
    <source>
        <dbReference type="Proteomes" id="UP000722750"/>
    </source>
</evidence>
<protein>
    <recommendedName>
        <fullName evidence="2">DUF4340 domain-containing protein</fullName>
    </recommendedName>
</protein>
<keyword evidence="1" id="KW-0472">Membrane</keyword>
<dbReference type="Pfam" id="PF14238">
    <property type="entry name" value="DUF4340"/>
    <property type="match status" value="4"/>
</dbReference>
<keyword evidence="1" id="KW-1133">Transmembrane helix</keyword>
<organism evidence="3 4">
    <name type="scientific">Candidatus Scalindua arabica</name>
    <dbReference type="NCBI Taxonomy" id="1127984"/>
    <lineage>
        <taxon>Bacteria</taxon>
        <taxon>Pseudomonadati</taxon>
        <taxon>Planctomycetota</taxon>
        <taxon>Candidatus Brocadiia</taxon>
        <taxon>Candidatus Brocadiales</taxon>
        <taxon>Candidatus Scalinduaceae</taxon>
        <taxon>Candidatus Scalindua</taxon>
    </lineage>
</organism>
<evidence type="ECO:0000259" key="2">
    <source>
        <dbReference type="Pfam" id="PF14238"/>
    </source>
</evidence>
<feature type="domain" description="DUF4340" evidence="2">
    <location>
        <begin position="508"/>
        <end position="669"/>
    </location>
</feature>
<reference evidence="3" key="1">
    <citation type="journal article" date="2021" name="ISME J.">
        <title>Fine-scale metabolic discontinuity in a stratified prokaryote microbiome of a Red Sea deep halocline.</title>
        <authorList>
            <person name="Michoud G."/>
            <person name="Ngugi D.K."/>
            <person name="Barozzi A."/>
            <person name="Merlino G."/>
            <person name="Calleja M.L."/>
            <person name="Delgado-Huertas A."/>
            <person name="Moran X.A.G."/>
            <person name="Daffonchio D."/>
        </authorList>
    </citation>
    <scope>NUCLEOTIDE SEQUENCE</scope>
    <source>
        <strain evidence="3">SuakinDeep_MAG55_1</strain>
    </source>
</reference>
<dbReference type="InterPro" id="IPR025641">
    <property type="entry name" value="DUF4340"/>
</dbReference>
<keyword evidence="1" id="KW-0812">Transmembrane</keyword>
<accession>A0A942A257</accession>
<feature type="domain" description="DUF4340" evidence="2">
    <location>
        <begin position="678"/>
        <end position="750"/>
    </location>
</feature>